<accession>A0A6G0WQV5</accession>
<dbReference type="InterPro" id="IPR036770">
    <property type="entry name" value="Ankyrin_rpt-contain_sf"/>
</dbReference>
<dbReference type="PANTHER" id="PTHR46586">
    <property type="entry name" value="ANKYRIN REPEAT-CONTAINING PROTEIN"/>
    <property type="match status" value="1"/>
</dbReference>
<evidence type="ECO:0000313" key="1">
    <source>
        <dbReference type="EMBL" id="KAF0729789.1"/>
    </source>
</evidence>
<gene>
    <name evidence="1" type="ORF">Ae201684_012679</name>
</gene>
<comment type="caution">
    <text evidence="1">The sequence shown here is derived from an EMBL/GenBank/DDBJ whole genome shotgun (WGS) entry which is preliminary data.</text>
</comment>
<dbReference type="InterPro" id="IPR052050">
    <property type="entry name" value="SecEffector_AnkRepeat"/>
</dbReference>
<evidence type="ECO:0000313" key="2">
    <source>
        <dbReference type="Proteomes" id="UP000481153"/>
    </source>
</evidence>
<dbReference type="Pfam" id="PF13637">
    <property type="entry name" value="Ank_4"/>
    <property type="match status" value="1"/>
</dbReference>
<dbReference type="AlphaFoldDB" id="A0A6G0WQV5"/>
<protein>
    <submittedName>
        <fullName evidence="1">Uncharacterized protein</fullName>
    </submittedName>
</protein>
<dbReference type="EMBL" id="VJMJ01000161">
    <property type="protein sequence ID" value="KAF0729789.1"/>
    <property type="molecule type" value="Genomic_DNA"/>
</dbReference>
<name>A0A6G0WQV5_9STRA</name>
<dbReference type="PANTHER" id="PTHR46586:SF1">
    <property type="entry name" value="ANKYRIN REPEAT-CONTAINING PROTEIN"/>
    <property type="match status" value="1"/>
</dbReference>
<dbReference type="SUPFAM" id="SSF48403">
    <property type="entry name" value="Ankyrin repeat"/>
    <property type="match status" value="1"/>
</dbReference>
<keyword evidence="2" id="KW-1185">Reference proteome</keyword>
<dbReference type="VEuPathDB" id="FungiDB:AeMF1_011944"/>
<dbReference type="Gene3D" id="1.25.40.20">
    <property type="entry name" value="Ankyrin repeat-containing domain"/>
    <property type="match status" value="2"/>
</dbReference>
<dbReference type="InterPro" id="IPR002110">
    <property type="entry name" value="Ankyrin_rpt"/>
</dbReference>
<dbReference type="Proteomes" id="UP000481153">
    <property type="component" value="Unassembled WGS sequence"/>
</dbReference>
<sequence length="577" mass="65052">MASAALQTFQQLGSSCGSLIFEFQDGIYYSLRGRFAERRDTVVLDNGKLSLLPSFRQLEGAPDRLLDLDLLALNRSYSDPRFPLHLAIFEGELNVIKQIVACREGLLTVDMLVCAIQNDQLEICEFLLPYALHDESDKQDMRFLLDVAVRSNSLASLKYLYNHGFGRWSLSAMESAVEHGNLEMITFMHMVDPTNCEPVTILEVAVDQGFTEVVKFILENIPVNSNRYVLFSRASAKGCLDILELLFQHEPNAPNYTHTVAKAAAYGGHLIILKWVWTNHREVGSLDWLEAVNQARHIDVFRWLVQHNLSTPLTVSNIDVVTSLYSIGHPLDSVFPTSLLVAQFLHDHGVQFTTWHVHISIMSASSNSPSGQLEVIKFFHEYCPEVEFEPEHMDQAAKFGALDITQFLHKNRIEGCTTEAMDGAIRGGHFEIVKFLHENRHEGCSGRGLRNAIDSGDFEMVKYLVENYKDKQWDALIDNENLPYVSLEIFEYLLNNVKGFDDGHTFSLAVIYGGEDLLQRIAQRGNISASDIEAAIENAQRLELTDLVLFLSNLLPQQSLESNSDGEDNCTNQDESM</sequence>
<proteinExistence type="predicted"/>
<organism evidence="1 2">
    <name type="scientific">Aphanomyces euteiches</name>
    <dbReference type="NCBI Taxonomy" id="100861"/>
    <lineage>
        <taxon>Eukaryota</taxon>
        <taxon>Sar</taxon>
        <taxon>Stramenopiles</taxon>
        <taxon>Oomycota</taxon>
        <taxon>Saprolegniomycetes</taxon>
        <taxon>Saprolegniales</taxon>
        <taxon>Verrucalvaceae</taxon>
        <taxon>Aphanomyces</taxon>
    </lineage>
</organism>
<reference evidence="1 2" key="1">
    <citation type="submission" date="2019-07" db="EMBL/GenBank/DDBJ databases">
        <title>Genomics analysis of Aphanomyces spp. identifies a new class of oomycete effector associated with host adaptation.</title>
        <authorList>
            <person name="Gaulin E."/>
        </authorList>
    </citation>
    <scope>NUCLEOTIDE SEQUENCE [LARGE SCALE GENOMIC DNA]</scope>
    <source>
        <strain evidence="1 2">ATCC 201684</strain>
    </source>
</reference>